<organism evidence="1 2">
    <name type="scientific">Methylocaldum szegediense</name>
    <dbReference type="NCBI Taxonomy" id="73780"/>
    <lineage>
        <taxon>Bacteria</taxon>
        <taxon>Pseudomonadati</taxon>
        <taxon>Pseudomonadota</taxon>
        <taxon>Gammaproteobacteria</taxon>
        <taxon>Methylococcales</taxon>
        <taxon>Methylococcaceae</taxon>
        <taxon>Methylocaldum</taxon>
    </lineage>
</organism>
<accession>A0ABN8X5Q7</accession>
<dbReference type="Proteomes" id="UP001162030">
    <property type="component" value="Chromosome"/>
</dbReference>
<evidence type="ECO:0008006" key="3">
    <source>
        <dbReference type="Google" id="ProtNLM"/>
    </source>
</evidence>
<gene>
    <name evidence="1" type="ORF">MSZNOR_3309</name>
</gene>
<evidence type="ECO:0000313" key="1">
    <source>
        <dbReference type="EMBL" id="CAI8894393.1"/>
    </source>
</evidence>
<protein>
    <recommendedName>
        <fullName evidence="3">YlxR domain-containing protein</fullName>
    </recommendedName>
</protein>
<sequence length="45" mass="4876">MGREVRLICPPWLSDPNIPGRGYFLHPAGMKRTGQRAAEPAGTGI</sequence>
<proteinExistence type="predicted"/>
<evidence type="ECO:0000313" key="2">
    <source>
        <dbReference type="Proteomes" id="UP001162030"/>
    </source>
</evidence>
<dbReference type="EMBL" id="OX458333">
    <property type="protein sequence ID" value="CAI8894393.1"/>
    <property type="molecule type" value="Genomic_DNA"/>
</dbReference>
<keyword evidence="2" id="KW-1185">Reference proteome</keyword>
<name>A0ABN8X5Q7_9GAMM</name>
<reference evidence="1 2" key="1">
    <citation type="submission" date="2023-03" db="EMBL/GenBank/DDBJ databases">
        <authorList>
            <person name="Pearce D."/>
        </authorList>
    </citation>
    <scope>NUCLEOTIDE SEQUENCE [LARGE SCALE GENOMIC DNA]</scope>
    <source>
        <strain evidence="1">Msz</strain>
    </source>
</reference>